<comment type="caution">
    <text evidence="2">The sequence shown here is derived from an EMBL/GenBank/DDBJ whole genome shotgun (WGS) entry which is preliminary data.</text>
</comment>
<dbReference type="SUPFAM" id="SSF47769">
    <property type="entry name" value="SAM/Pointed domain"/>
    <property type="match status" value="1"/>
</dbReference>
<dbReference type="VEuPathDB" id="FungiDB:H257_07811"/>
<dbReference type="AlphaFoldDB" id="A0A6A4ZHE9"/>
<feature type="domain" description="SAM" evidence="1">
    <location>
        <begin position="4"/>
        <end position="75"/>
    </location>
</feature>
<feature type="non-terminal residue" evidence="2">
    <location>
        <position position="194"/>
    </location>
</feature>
<organism evidence="2 3">
    <name type="scientific">Aphanomyces astaci</name>
    <name type="common">Crayfish plague agent</name>
    <dbReference type="NCBI Taxonomy" id="112090"/>
    <lineage>
        <taxon>Eukaryota</taxon>
        <taxon>Sar</taxon>
        <taxon>Stramenopiles</taxon>
        <taxon>Oomycota</taxon>
        <taxon>Saprolegniomycetes</taxon>
        <taxon>Saprolegniales</taxon>
        <taxon>Verrucalvaceae</taxon>
        <taxon>Aphanomyces</taxon>
    </lineage>
</organism>
<name>A0A6A4ZHE9_APHAT</name>
<dbReference type="PROSITE" id="PS50105">
    <property type="entry name" value="SAM_DOMAIN"/>
    <property type="match status" value="1"/>
</dbReference>
<accession>A0A6A4ZHE9</accession>
<proteinExistence type="predicted"/>
<evidence type="ECO:0000259" key="1">
    <source>
        <dbReference type="PROSITE" id="PS50105"/>
    </source>
</evidence>
<dbReference type="EMBL" id="VJMI01018373">
    <property type="protein sequence ID" value="KAF0710845.1"/>
    <property type="molecule type" value="Genomic_DNA"/>
</dbReference>
<protein>
    <recommendedName>
        <fullName evidence="1">SAM domain-containing protein</fullName>
    </recommendedName>
</protein>
<evidence type="ECO:0000313" key="2">
    <source>
        <dbReference type="EMBL" id="KAF0710845.1"/>
    </source>
</evidence>
<sequence length="194" mass="22019">MDTWTCQEVGEWLQAKGLGEYVEVDVAGAYVFRQQAVDGACLIELNDTETLNKAFKMPWGHGNRIVNGIKEYIDRYLLLPPCFLLSDLRLRHQCCLFFLSVLELVVLQASPLVMEAPTANAIGKMYHFMEKLDLDTERAAITNILTRHLPDKRIRARFEVATVDSFQSLLTAYHVKVLHFSGHGVGSQLELCFE</sequence>
<dbReference type="InterPro" id="IPR013761">
    <property type="entry name" value="SAM/pointed_sf"/>
</dbReference>
<dbReference type="SMART" id="SM00454">
    <property type="entry name" value="SAM"/>
    <property type="match status" value="1"/>
</dbReference>
<dbReference type="Gene3D" id="1.10.150.50">
    <property type="entry name" value="Transcription Factor, Ets-1"/>
    <property type="match status" value="1"/>
</dbReference>
<dbReference type="Pfam" id="PF00536">
    <property type="entry name" value="SAM_1"/>
    <property type="match status" value="1"/>
</dbReference>
<dbReference type="InterPro" id="IPR001660">
    <property type="entry name" value="SAM"/>
</dbReference>
<evidence type="ECO:0000313" key="3">
    <source>
        <dbReference type="Proteomes" id="UP000469452"/>
    </source>
</evidence>
<dbReference type="Proteomes" id="UP000469452">
    <property type="component" value="Unassembled WGS sequence"/>
</dbReference>
<reference evidence="2 3" key="1">
    <citation type="submission" date="2019-06" db="EMBL/GenBank/DDBJ databases">
        <title>Genomics analysis of Aphanomyces spp. identifies a new class of oomycete effector associated with host adaptation.</title>
        <authorList>
            <person name="Gaulin E."/>
        </authorList>
    </citation>
    <scope>NUCLEOTIDE SEQUENCE [LARGE SCALE GENOMIC DNA]</scope>
    <source>
        <strain evidence="2 3">E</strain>
    </source>
</reference>
<gene>
    <name evidence="2" type="ORF">AaE_012355</name>
</gene>